<dbReference type="PANTHER" id="PTHR43037:SF1">
    <property type="entry name" value="BLL1128 PROTEIN"/>
    <property type="match status" value="1"/>
</dbReference>
<accession>A0A6C0GWX9</accession>
<keyword evidence="2" id="KW-0812">Transmembrane</keyword>
<dbReference type="Pfam" id="PF00326">
    <property type="entry name" value="Peptidase_S9"/>
    <property type="match status" value="1"/>
</dbReference>
<dbReference type="EMBL" id="CP048222">
    <property type="protein sequence ID" value="QHT71810.1"/>
    <property type="molecule type" value="Genomic_DNA"/>
</dbReference>
<evidence type="ECO:0000259" key="3">
    <source>
        <dbReference type="Pfam" id="PF00326"/>
    </source>
</evidence>
<evidence type="ECO:0000313" key="4">
    <source>
        <dbReference type="EMBL" id="QHT71810.1"/>
    </source>
</evidence>
<evidence type="ECO:0000313" key="5">
    <source>
        <dbReference type="Proteomes" id="UP000480178"/>
    </source>
</evidence>
<dbReference type="InterPro" id="IPR050955">
    <property type="entry name" value="Plant_Biomass_Hydrol_Est"/>
</dbReference>
<dbReference type="AlphaFoldDB" id="A0A6C0GWX9"/>
<dbReference type="KEGG" id="rhoz:GXP67_36680"/>
<name>A0A6C0GWX9_9BACT</name>
<organism evidence="4 5">
    <name type="scientific">Rhodocytophaga rosea</name>
    <dbReference type="NCBI Taxonomy" id="2704465"/>
    <lineage>
        <taxon>Bacteria</taxon>
        <taxon>Pseudomonadati</taxon>
        <taxon>Bacteroidota</taxon>
        <taxon>Cytophagia</taxon>
        <taxon>Cytophagales</taxon>
        <taxon>Rhodocytophagaceae</taxon>
        <taxon>Rhodocytophaga</taxon>
    </lineage>
</organism>
<sequence length="335" mass="37252">MGIFKLINVGFSLYLMILSLYSQSQLPGSTIIRLSQWLTLASSLEVAPLILLFYTQLRESQSTADSSSPYKFSGLLSGLGLIAFLMLIVFGIKLETQSYWRTHISGSTKALAQPFENRSFINSQGDTLRYRLLKPLNYIPDKQYPMVVCLHGAGGWGRDNYRNIEGDLFARMLSKPENREKYPAFLFVPQCPPNYSWGGFSNLPTVDTLVFETITTLKKEFSIDENRLYVAGHSLGGYGTWSFIGRHPHTFAAAIPVAGAGDAALAENMQDVAIWAFHGANDIHVPVSGSRQVIESLRKAGADPRYTESPDGGHGWKIAEDTPGVLDWLFTQKRE</sequence>
<dbReference type="GO" id="GO:0006508">
    <property type="term" value="P:proteolysis"/>
    <property type="evidence" value="ECO:0007669"/>
    <property type="project" value="InterPro"/>
</dbReference>
<feature type="domain" description="Peptidase S9 prolyl oligopeptidase catalytic" evidence="3">
    <location>
        <begin position="214"/>
        <end position="264"/>
    </location>
</feature>
<keyword evidence="2" id="KW-1133">Transmembrane helix</keyword>
<dbReference type="PANTHER" id="PTHR43037">
    <property type="entry name" value="UNNAMED PRODUCT-RELATED"/>
    <property type="match status" value="1"/>
</dbReference>
<dbReference type="GO" id="GO:0008236">
    <property type="term" value="F:serine-type peptidase activity"/>
    <property type="evidence" value="ECO:0007669"/>
    <property type="project" value="InterPro"/>
</dbReference>
<keyword evidence="5" id="KW-1185">Reference proteome</keyword>
<dbReference type="SUPFAM" id="SSF53474">
    <property type="entry name" value="alpha/beta-Hydrolases"/>
    <property type="match status" value="1"/>
</dbReference>
<dbReference type="InterPro" id="IPR001375">
    <property type="entry name" value="Peptidase_S9_cat"/>
</dbReference>
<proteinExistence type="predicted"/>
<dbReference type="Proteomes" id="UP000480178">
    <property type="component" value="Chromosome"/>
</dbReference>
<evidence type="ECO:0000256" key="2">
    <source>
        <dbReference type="SAM" id="Phobius"/>
    </source>
</evidence>
<dbReference type="InterPro" id="IPR029058">
    <property type="entry name" value="AB_hydrolase_fold"/>
</dbReference>
<feature type="transmembrane region" description="Helical" evidence="2">
    <location>
        <begin position="6"/>
        <end position="22"/>
    </location>
</feature>
<dbReference type="RefSeq" id="WP_162447728.1">
    <property type="nucleotide sequence ID" value="NZ_CP048222.1"/>
</dbReference>
<protein>
    <submittedName>
        <fullName evidence="4">Prolyl oligopeptidase family serine peptidase</fullName>
    </submittedName>
</protein>
<feature type="transmembrane region" description="Helical" evidence="2">
    <location>
        <begin position="34"/>
        <end position="54"/>
    </location>
</feature>
<keyword evidence="1" id="KW-0732">Signal</keyword>
<reference evidence="4 5" key="1">
    <citation type="submission" date="2020-01" db="EMBL/GenBank/DDBJ databases">
        <authorList>
            <person name="Kim M.K."/>
        </authorList>
    </citation>
    <scope>NUCLEOTIDE SEQUENCE [LARGE SCALE GENOMIC DNA]</scope>
    <source>
        <strain evidence="4 5">172606-1</strain>
    </source>
</reference>
<gene>
    <name evidence="4" type="ORF">GXP67_36680</name>
</gene>
<dbReference type="Gene3D" id="3.40.50.1820">
    <property type="entry name" value="alpha/beta hydrolase"/>
    <property type="match status" value="1"/>
</dbReference>
<evidence type="ECO:0000256" key="1">
    <source>
        <dbReference type="ARBA" id="ARBA00022729"/>
    </source>
</evidence>
<feature type="transmembrane region" description="Helical" evidence="2">
    <location>
        <begin position="74"/>
        <end position="92"/>
    </location>
</feature>
<keyword evidence="2" id="KW-0472">Membrane</keyword>